<sequence length="472" mass="53372">MNMQHRWIGAMALSSFIMSSAMTVPAFGGDVLTEVLREKGVISKEDWIRIEADREKQAAGYGEQKKSKDTPTIPFWSKKGFGFKTEDGKWQTSLQWRFQGRFTYPDRSDEDTFGDFNDNPEATFELRRVRMKIGGHGYQPWIKYYFEVDLQSTANSGGSAGSTRVIDWRIDLAKYKAFTIRVGQWKINYNRERVDSSGKQTFVERSIVNSVFTIDRQVGVLVMGRLFPGKIYDVNYYVGVFTGSGRGEANDDDKLMYMARIQWNIFGRELAWKQSDLKYHEQPAASLAFGAYTNVGKCTRWSSGGCGTLVQTRSIGGAFTSDGTAADSQFKTQGMVEEFAMKWRGLAIQHEFHWKQINDQGAGVGLKGFTGTASVVPSQTNLMGSYSQASYFPHYLVPAIPKPLEVAFRYAFVDPNVFASNDTLREYTVAFNWFFAGHRNKITVDVSHLSLDMPMAAAITEQRGRLQWDVSF</sequence>
<evidence type="ECO:0000313" key="2">
    <source>
        <dbReference type="EMBL" id="MDT7043195.1"/>
    </source>
</evidence>
<keyword evidence="3" id="KW-1185">Reference proteome</keyword>
<keyword evidence="1" id="KW-0732">Signal</keyword>
<organism evidence="2 3">
    <name type="scientific">Candidatus Nitronereus thalassa</name>
    <dbReference type="NCBI Taxonomy" id="3020898"/>
    <lineage>
        <taxon>Bacteria</taxon>
        <taxon>Pseudomonadati</taxon>
        <taxon>Nitrospirota</taxon>
        <taxon>Nitrospiria</taxon>
        <taxon>Nitrospirales</taxon>
        <taxon>Nitrospiraceae</taxon>
        <taxon>Candidatus Nitronereus</taxon>
    </lineage>
</organism>
<dbReference type="InterPro" id="IPR023614">
    <property type="entry name" value="Porin_dom_sf"/>
</dbReference>
<evidence type="ECO:0000256" key="1">
    <source>
        <dbReference type="SAM" id="SignalP"/>
    </source>
</evidence>
<accession>A0ABU3K9T0</accession>
<dbReference type="Gene3D" id="2.40.160.10">
    <property type="entry name" value="Porin"/>
    <property type="match status" value="1"/>
</dbReference>
<gene>
    <name evidence="2" type="ORF">PPG34_12615</name>
</gene>
<evidence type="ECO:0000313" key="3">
    <source>
        <dbReference type="Proteomes" id="UP001250932"/>
    </source>
</evidence>
<protein>
    <submittedName>
        <fullName evidence="2">Porin</fullName>
    </submittedName>
</protein>
<name>A0ABU3K9T0_9BACT</name>
<dbReference type="RefSeq" id="WP_313833709.1">
    <property type="nucleotide sequence ID" value="NZ_JAQOUE010000001.1"/>
</dbReference>
<reference evidence="2 3" key="1">
    <citation type="journal article" date="2023" name="ISME J.">
        <title>Cultivation and genomic characterization of novel and ubiquitous marine nitrite-oxidizing bacteria from the Nitrospirales.</title>
        <authorList>
            <person name="Mueller A.J."/>
            <person name="Daebeler A."/>
            <person name="Herbold C.W."/>
            <person name="Kirkegaard R.H."/>
            <person name="Daims H."/>
        </authorList>
    </citation>
    <scope>NUCLEOTIDE SEQUENCE [LARGE SCALE GENOMIC DNA]</scope>
    <source>
        <strain evidence="2 3">EB</strain>
    </source>
</reference>
<dbReference type="Proteomes" id="UP001250932">
    <property type="component" value="Unassembled WGS sequence"/>
</dbReference>
<proteinExistence type="predicted"/>
<feature type="chain" id="PRO_5046282009" evidence="1">
    <location>
        <begin position="29"/>
        <end position="472"/>
    </location>
</feature>
<dbReference type="InterPro" id="IPR010870">
    <property type="entry name" value="Porin_O/P"/>
</dbReference>
<dbReference type="EMBL" id="JAQOUE010000001">
    <property type="protein sequence ID" value="MDT7043195.1"/>
    <property type="molecule type" value="Genomic_DNA"/>
</dbReference>
<dbReference type="Pfam" id="PF07396">
    <property type="entry name" value="Porin_O_P"/>
    <property type="match status" value="1"/>
</dbReference>
<comment type="caution">
    <text evidence="2">The sequence shown here is derived from an EMBL/GenBank/DDBJ whole genome shotgun (WGS) entry which is preliminary data.</text>
</comment>
<feature type="signal peptide" evidence="1">
    <location>
        <begin position="1"/>
        <end position="28"/>
    </location>
</feature>